<dbReference type="Proteomes" id="UP000477722">
    <property type="component" value="Unassembled WGS sequence"/>
</dbReference>
<evidence type="ECO:0000313" key="1">
    <source>
        <dbReference type="EMBL" id="NGO67471.1"/>
    </source>
</evidence>
<comment type="caution">
    <text evidence="1">The sequence shown here is derived from an EMBL/GenBank/DDBJ whole genome shotgun (WGS) entry which is preliminary data.</text>
</comment>
<protein>
    <submittedName>
        <fullName evidence="1">Uncharacterized protein</fullName>
    </submittedName>
</protein>
<dbReference type="AlphaFoldDB" id="A0A6G4WSL4"/>
<sequence length="67" mass="7028">MPRSDHISLMAAGELRDALTALGRGDHATAASALMAIDPDSWHAIERRLAALGGPLPELLATLTDQP</sequence>
<dbReference type="RefSeq" id="WP_165297130.1">
    <property type="nucleotide sequence ID" value="NZ_JAAKZZ010000019.1"/>
</dbReference>
<keyword evidence="2" id="KW-1185">Reference proteome</keyword>
<name>A0A6G4WSL4_9ACTN</name>
<gene>
    <name evidence="1" type="ORF">G5C65_03690</name>
</gene>
<dbReference type="EMBL" id="JAAKZZ010000019">
    <property type="protein sequence ID" value="NGO67471.1"/>
    <property type="molecule type" value="Genomic_DNA"/>
</dbReference>
<organism evidence="1 2">
    <name type="scientific">Streptomyces boncukensis</name>
    <dbReference type="NCBI Taxonomy" id="2711219"/>
    <lineage>
        <taxon>Bacteria</taxon>
        <taxon>Bacillati</taxon>
        <taxon>Actinomycetota</taxon>
        <taxon>Actinomycetes</taxon>
        <taxon>Kitasatosporales</taxon>
        <taxon>Streptomycetaceae</taxon>
        <taxon>Streptomyces</taxon>
    </lineage>
</organism>
<evidence type="ECO:0000313" key="2">
    <source>
        <dbReference type="Proteomes" id="UP000477722"/>
    </source>
</evidence>
<reference evidence="1 2" key="1">
    <citation type="submission" date="2020-02" db="EMBL/GenBank/DDBJ databases">
        <title>Whole-genome analyses of novel actinobacteria.</title>
        <authorList>
            <person name="Sahin N."/>
            <person name="Tatar D."/>
        </authorList>
    </citation>
    <scope>NUCLEOTIDE SEQUENCE [LARGE SCALE GENOMIC DNA]</scope>
    <source>
        <strain evidence="1 2">SB3404</strain>
    </source>
</reference>
<accession>A0A6G4WSL4</accession>
<proteinExistence type="predicted"/>